<dbReference type="Gene3D" id="3.40.1830.10">
    <property type="entry name" value="Thermophilic metalloprotease (M29)"/>
    <property type="match status" value="1"/>
</dbReference>
<keyword evidence="6" id="KW-0645">Protease</keyword>
<protein>
    <submittedName>
        <fullName evidence="10">Aminopeptidase</fullName>
    </submittedName>
</protein>
<keyword evidence="11" id="KW-1185">Reference proteome</keyword>
<dbReference type="SUPFAM" id="SSF144052">
    <property type="entry name" value="Thermophilic metalloprotease-like"/>
    <property type="match status" value="1"/>
</dbReference>
<evidence type="ECO:0000256" key="5">
    <source>
        <dbReference type="ARBA" id="ARBA00022438"/>
    </source>
</evidence>
<keyword evidence="7" id="KW-0479">Metal-binding</keyword>
<name>A0ABV6LI74_9BACI</name>
<dbReference type="Pfam" id="PF02073">
    <property type="entry name" value="Peptidase_M29"/>
    <property type="match status" value="1"/>
</dbReference>
<comment type="cofactor">
    <cofactor evidence="2">
        <name>Mg(2+)</name>
        <dbReference type="ChEBI" id="CHEBI:18420"/>
    </cofactor>
</comment>
<evidence type="ECO:0000256" key="4">
    <source>
        <dbReference type="ARBA" id="ARBA00008236"/>
    </source>
</evidence>
<evidence type="ECO:0000256" key="9">
    <source>
        <dbReference type="ARBA" id="ARBA00023049"/>
    </source>
</evidence>
<evidence type="ECO:0000313" key="11">
    <source>
        <dbReference type="Proteomes" id="UP001589836"/>
    </source>
</evidence>
<evidence type="ECO:0000256" key="7">
    <source>
        <dbReference type="ARBA" id="ARBA00022723"/>
    </source>
</evidence>
<keyword evidence="8" id="KW-0378">Hydrolase</keyword>
<comment type="cofactor">
    <cofactor evidence="1">
        <name>Co(2+)</name>
        <dbReference type="ChEBI" id="CHEBI:48828"/>
    </cofactor>
</comment>
<evidence type="ECO:0000256" key="6">
    <source>
        <dbReference type="ARBA" id="ARBA00022670"/>
    </source>
</evidence>
<dbReference type="PANTHER" id="PTHR34448">
    <property type="entry name" value="AMINOPEPTIDASE"/>
    <property type="match status" value="1"/>
</dbReference>
<dbReference type="InterPro" id="IPR052170">
    <property type="entry name" value="M29_Exopeptidase"/>
</dbReference>
<comment type="caution">
    <text evidence="10">The sequence shown here is derived from an EMBL/GenBank/DDBJ whole genome shotgun (WGS) entry which is preliminary data.</text>
</comment>
<evidence type="ECO:0000313" key="10">
    <source>
        <dbReference type="EMBL" id="MFC0522085.1"/>
    </source>
</evidence>
<dbReference type="RefSeq" id="WP_377344574.1">
    <property type="nucleotide sequence ID" value="NZ_JBHLTP010000001.1"/>
</dbReference>
<proteinExistence type="inferred from homology"/>
<dbReference type="PRINTS" id="PR00919">
    <property type="entry name" value="THERMOPTASE"/>
</dbReference>
<accession>A0ABV6LI74</accession>
<keyword evidence="5 10" id="KW-0031">Aminopeptidase</keyword>
<evidence type="ECO:0000256" key="2">
    <source>
        <dbReference type="ARBA" id="ARBA00001946"/>
    </source>
</evidence>
<dbReference type="EMBL" id="JBHLTP010000001">
    <property type="protein sequence ID" value="MFC0522085.1"/>
    <property type="molecule type" value="Genomic_DNA"/>
</dbReference>
<sequence length="412" mass="45937">MPTQEQLEKYAELALRTGVNLQENQTLMMNAPVEGVELARIVTRKAYEMGAKNVHINWTDDTMQRLWFEHANQEVIESVPEWKVDMYDSFAEEGAAILSIRGTNPDLLKGIDSTRISAANKASGEAMQNFRQYTMNDKISWSIIAIPNAEWAKKVFPHESEAAAVDKLWEHIFDITRVNQNDPIAAWNEHNAILGKARDFLNQKQFKKLVYKAPGTDLEIQLPEGHKWKGGSSETEGGISFNANMPTEEVFTLPDKYGVNGTVSSTKPLSYGGNLIENFSLTFKEGKVVDFTAEKGYDTLQNLLDMDEGARRLGEVAIVPHHSPISQSGVIFYNTLYDENASCHLALGKAYPSSIKGGADMNNESLDQHGVNNSIVHVDFMMGSGDLDIDGITHDGETEPVFRNGNWAMEFE</sequence>
<evidence type="ECO:0000256" key="8">
    <source>
        <dbReference type="ARBA" id="ARBA00022801"/>
    </source>
</evidence>
<gene>
    <name evidence="10" type="ORF">ACFFGV_00585</name>
</gene>
<evidence type="ECO:0000256" key="3">
    <source>
        <dbReference type="ARBA" id="ARBA00001947"/>
    </source>
</evidence>
<comment type="similarity">
    <text evidence="4">Belongs to the peptidase M29 family.</text>
</comment>
<dbReference type="InterPro" id="IPR000787">
    <property type="entry name" value="Peptidase_M29"/>
</dbReference>
<evidence type="ECO:0000256" key="1">
    <source>
        <dbReference type="ARBA" id="ARBA00001941"/>
    </source>
</evidence>
<comment type="cofactor">
    <cofactor evidence="3">
        <name>Zn(2+)</name>
        <dbReference type="ChEBI" id="CHEBI:29105"/>
    </cofactor>
</comment>
<dbReference type="Proteomes" id="UP001589836">
    <property type="component" value="Unassembled WGS sequence"/>
</dbReference>
<reference evidence="10 11" key="1">
    <citation type="submission" date="2024-09" db="EMBL/GenBank/DDBJ databases">
        <authorList>
            <person name="Sun Q."/>
            <person name="Mori K."/>
        </authorList>
    </citation>
    <scope>NUCLEOTIDE SEQUENCE [LARGE SCALE GENOMIC DNA]</scope>
    <source>
        <strain evidence="10 11">NCAIM B.02529</strain>
    </source>
</reference>
<dbReference type="PANTHER" id="PTHR34448:SF3">
    <property type="entry name" value="AMINOPEPTIDASE AMPS"/>
    <property type="match status" value="1"/>
</dbReference>
<keyword evidence="9" id="KW-0482">Metalloprotease</keyword>
<dbReference type="InterPro" id="IPR035097">
    <property type="entry name" value="M29_N-terminal"/>
</dbReference>
<organism evidence="10 11">
    <name type="scientific">Pontibacillus salicampi</name>
    <dbReference type="NCBI Taxonomy" id="1449801"/>
    <lineage>
        <taxon>Bacteria</taxon>
        <taxon>Bacillati</taxon>
        <taxon>Bacillota</taxon>
        <taxon>Bacilli</taxon>
        <taxon>Bacillales</taxon>
        <taxon>Bacillaceae</taxon>
        <taxon>Pontibacillus</taxon>
    </lineage>
</organism>
<dbReference type="GO" id="GO:0004177">
    <property type="term" value="F:aminopeptidase activity"/>
    <property type="evidence" value="ECO:0007669"/>
    <property type="project" value="UniProtKB-KW"/>
</dbReference>